<dbReference type="InterPro" id="IPR015943">
    <property type="entry name" value="WD40/YVTN_repeat-like_dom_sf"/>
</dbReference>
<dbReference type="Gene3D" id="2.130.10.10">
    <property type="entry name" value="YVTN repeat-like/Quinoprotein amine dehydrogenase"/>
    <property type="match status" value="2"/>
</dbReference>
<dbReference type="InterPro" id="IPR036322">
    <property type="entry name" value="WD40_repeat_dom_sf"/>
</dbReference>
<dbReference type="PROSITE" id="PS50294">
    <property type="entry name" value="WD_REPEATS_REGION"/>
    <property type="match status" value="1"/>
</dbReference>
<organism evidence="5 6">
    <name type="scientific">Calicophoron daubneyi</name>
    <name type="common">Rumen fluke</name>
    <name type="synonym">Paramphistomum daubneyi</name>
    <dbReference type="NCBI Taxonomy" id="300641"/>
    <lineage>
        <taxon>Eukaryota</taxon>
        <taxon>Metazoa</taxon>
        <taxon>Spiralia</taxon>
        <taxon>Lophotrochozoa</taxon>
        <taxon>Platyhelminthes</taxon>
        <taxon>Trematoda</taxon>
        <taxon>Digenea</taxon>
        <taxon>Plagiorchiida</taxon>
        <taxon>Pronocephalata</taxon>
        <taxon>Paramphistomoidea</taxon>
        <taxon>Paramphistomidae</taxon>
        <taxon>Calicophoron</taxon>
    </lineage>
</organism>
<feature type="repeat" description="WD" evidence="3">
    <location>
        <begin position="119"/>
        <end position="166"/>
    </location>
</feature>
<sequence>MDWKKQEFTETWQTRQQSAEDKEHTTHAGVQTRGEINAIEPLNIWIAVGLPSCIKLLIFGENSHVLTKILGEDQNISTKLQFNRSQNIFIEVASSIISNYQELLSVSRQLFGLKCQHALLEHSDLVTSLAVLPPHLNPANRPVLLSSGWDKQICIWDLEKGTLLDMYVDPDCEDPSEQKVAAKGAILDMKYCPEHREFASASADWSVYVRRASVRGVEMKLIEKYTGHRGEVGHVLYLPGSPASLGIESTSQLNPATATTGEWVSGSDDCTIRVWPAHENGRCRLILNARGPITCLAWDPIKEILIAGVGKDIKTFDLRDGRIYQHYRGHSEIVRSIILLPDHDEYISASADGELRIWRAWNGSRALASEMVSQHDAALAAAKAAVIRLSSNPAAAVGVAAKAFDLAARSRQASNTVRTITGIESALGSVNDHEECCS</sequence>
<proteinExistence type="predicted"/>
<dbReference type="PANTHER" id="PTHR22847">
    <property type="entry name" value="WD40 REPEAT PROTEIN"/>
    <property type="match status" value="1"/>
</dbReference>
<dbReference type="EMBL" id="CAXLJL010000156">
    <property type="protein sequence ID" value="CAL5133522.1"/>
    <property type="molecule type" value="Genomic_DNA"/>
</dbReference>
<evidence type="ECO:0000256" key="3">
    <source>
        <dbReference type="PROSITE-ProRule" id="PRU00221"/>
    </source>
</evidence>
<gene>
    <name evidence="5" type="ORF">CDAUBV1_LOCUS6750</name>
</gene>
<dbReference type="InterPro" id="IPR001680">
    <property type="entry name" value="WD40_rpt"/>
</dbReference>
<name>A0AAV2TDJ4_CALDB</name>
<dbReference type="SUPFAM" id="SSF50978">
    <property type="entry name" value="WD40 repeat-like"/>
    <property type="match status" value="1"/>
</dbReference>
<dbReference type="PROSITE" id="PS50082">
    <property type="entry name" value="WD_REPEATS_2"/>
    <property type="match status" value="2"/>
</dbReference>
<accession>A0AAV2TDJ4</accession>
<evidence type="ECO:0000256" key="2">
    <source>
        <dbReference type="ARBA" id="ARBA00022737"/>
    </source>
</evidence>
<keyword evidence="2" id="KW-0677">Repeat</keyword>
<comment type="caution">
    <text evidence="5">The sequence shown here is derived from an EMBL/GenBank/DDBJ whole genome shotgun (WGS) entry which is preliminary data.</text>
</comment>
<reference evidence="5" key="1">
    <citation type="submission" date="2024-06" db="EMBL/GenBank/DDBJ databases">
        <authorList>
            <person name="Liu X."/>
            <person name="Lenzi L."/>
            <person name="Haldenby T S."/>
            <person name="Uol C."/>
        </authorList>
    </citation>
    <scope>NUCLEOTIDE SEQUENCE</scope>
</reference>
<dbReference type="GO" id="GO:1990234">
    <property type="term" value="C:transferase complex"/>
    <property type="evidence" value="ECO:0007669"/>
    <property type="project" value="UniProtKB-ARBA"/>
</dbReference>
<evidence type="ECO:0000313" key="5">
    <source>
        <dbReference type="EMBL" id="CAL5133522.1"/>
    </source>
</evidence>
<keyword evidence="1 3" id="KW-0853">WD repeat</keyword>
<dbReference type="AlphaFoldDB" id="A0AAV2TDJ4"/>
<dbReference type="PROSITE" id="PS00678">
    <property type="entry name" value="WD_REPEATS_1"/>
    <property type="match status" value="1"/>
</dbReference>
<feature type="region of interest" description="Disordered" evidence="4">
    <location>
        <begin position="1"/>
        <end position="29"/>
    </location>
</feature>
<dbReference type="Pfam" id="PF00400">
    <property type="entry name" value="WD40"/>
    <property type="match status" value="3"/>
</dbReference>
<dbReference type="InterPro" id="IPR019775">
    <property type="entry name" value="WD40_repeat_CS"/>
</dbReference>
<dbReference type="Proteomes" id="UP001497525">
    <property type="component" value="Unassembled WGS sequence"/>
</dbReference>
<dbReference type="PANTHER" id="PTHR22847:SF637">
    <property type="entry name" value="WD REPEAT DOMAIN 5B"/>
    <property type="match status" value="1"/>
</dbReference>
<dbReference type="SMART" id="SM00320">
    <property type="entry name" value="WD40"/>
    <property type="match status" value="5"/>
</dbReference>
<feature type="repeat" description="WD" evidence="3">
    <location>
        <begin position="327"/>
        <end position="368"/>
    </location>
</feature>
<evidence type="ECO:0000313" key="6">
    <source>
        <dbReference type="Proteomes" id="UP001497525"/>
    </source>
</evidence>
<evidence type="ECO:0000256" key="1">
    <source>
        <dbReference type="ARBA" id="ARBA00022574"/>
    </source>
</evidence>
<evidence type="ECO:0000256" key="4">
    <source>
        <dbReference type="SAM" id="MobiDB-lite"/>
    </source>
</evidence>
<protein>
    <submittedName>
        <fullName evidence="5">Uncharacterized protein</fullName>
    </submittedName>
</protein>